<dbReference type="HOGENOM" id="CLU_633001_0_0_11"/>
<dbReference type="GO" id="GO:0003677">
    <property type="term" value="F:DNA binding"/>
    <property type="evidence" value="ECO:0007669"/>
    <property type="project" value="InterPro"/>
</dbReference>
<reference evidence="4 5" key="2">
    <citation type="journal article" date="2003" name="Nat. Biotechnol.">
        <title>Complete genome sequence and comparative analysis of the industrial microorganism Streptomyces avermitilis.</title>
        <authorList>
            <person name="Ikeda H."/>
            <person name="Ishikawa J."/>
            <person name="Hanamoto A."/>
            <person name="Shinose M."/>
            <person name="Kikuchi H."/>
            <person name="Shiba T."/>
            <person name="Sakaki Y."/>
            <person name="Hattori M."/>
            <person name="Omura S."/>
        </authorList>
    </citation>
    <scope>NUCLEOTIDE SEQUENCE [LARGE SCALE GENOMIC DNA]</scope>
    <source>
        <strain evidence="5">ATCC 31267 / DSM 46492 / JCM 5070 / NBRC 14893 / NCIMB 12804 / NRRL 8165 / MA-4680</strain>
    </source>
</reference>
<dbReference type="PANTHER" id="PTHR30007:SF0">
    <property type="entry name" value="TRANSPOSASE"/>
    <property type="match status" value="1"/>
</dbReference>
<evidence type="ECO:0000256" key="1">
    <source>
        <dbReference type="SAM" id="MobiDB-lite"/>
    </source>
</evidence>
<dbReference type="GO" id="GO:0006313">
    <property type="term" value="P:DNA transposition"/>
    <property type="evidence" value="ECO:0007669"/>
    <property type="project" value="InterPro"/>
</dbReference>
<feature type="domain" description="Transposase IS4-like" evidence="2">
    <location>
        <begin position="137"/>
        <end position="292"/>
    </location>
</feature>
<proteinExistence type="predicted"/>
<dbReference type="KEGG" id="sma:SAVERM_254"/>
<evidence type="ECO:0000313" key="5">
    <source>
        <dbReference type="Proteomes" id="UP000000428"/>
    </source>
</evidence>
<sequence length="433" mass="47583">MLQSSVPASMSSNSASLSCDCLAHRFGNAGDRPYRRPKYPSDMSDAEWAVVRDAMPVPGWLEGRGGQPESYCHRQMVDAVRYLVAGGITWRAMPADFPAWDRVYAFFRRWRDKGLTAEFHDRLRDRVRQAAGRDLEPTAGIIDAQSVKAAASVPAVTRGFDGGKKVNGRKRHIVVDTLGLLLAVMVTAASVTDRDAGQTLLARLRERHWRVTRVWADGGYTGRLVDFARDAWRIALTVVRRSDDTSGFTVLPKRWLVERTFAWLMHSRRLARDYETRTDTSEAVIKWAMSTVMRRSRRSRSVLLLAGGAFAPGEPTSDGCIQRVAVDALEDTTHGGLGRGDGAAVRLPAWATEPGQDVGRGVGGPLRDRGQGLRSGQDRARGQGEDEGEWVEPGSLLCANVQRTSPAYPGIFAAQAEPTSPLRAGLCRPWGTL</sequence>
<dbReference type="InterPro" id="IPR025161">
    <property type="entry name" value="IS402-like_dom"/>
</dbReference>
<feature type="domain" description="Insertion element IS402-like" evidence="3">
    <location>
        <begin position="43"/>
        <end position="120"/>
    </location>
</feature>
<dbReference type="PANTHER" id="PTHR30007">
    <property type="entry name" value="PHP DOMAIN PROTEIN"/>
    <property type="match status" value="1"/>
</dbReference>
<evidence type="ECO:0000259" key="3">
    <source>
        <dbReference type="Pfam" id="PF13340"/>
    </source>
</evidence>
<dbReference type="Pfam" id="PF13340">
    <property type="entry name" value="DUF4096"/>
    <property type="match status" value="1"/>
</dbReference>
<reference evidence="4 5" key="1">
    <citation type="journal article" date="2001" name="Proc. Natl. Acad. Sci. U.S.A.">
        <title>Genome sequence of an industrial microorganism Streptomyces avermitilis: deducing the ability of producing secondary metabolites.</title>
        <authorList>
            <person name="Omura S."/>
            <person name="Ikeda H."/>
            <person name="Ishikawa J."/>
            <person name="Hanamoto A."/>
            <person name="Takahashi C."/>
            <person name="Shinose M."/>
            <person name="Takahashi Y."/>
            <person name="Horikawa H."/>
            <person name="Nakazawa H."/>
            <person name="Osonoe T."/>
            <person name="Kikuchi H."/>
            <person name="Shiba T."/>
            <person name="Sakaki Y."/>
            <person name="Hattori M."/>
        </authorList>
    </citation>
    <scope>NUCLEOTIDE SEQUENCE [LARGE SCALE GENOMIC DNA]</scope>
    <source>
        <strain evidence="5">ATCC 31267 / DSM 46492 / JCM 5070 / NBRC 14893 / NCIMB 12804 / NRRL 8165 / MA-4680</strain>
    </source>
</reference>
<keyword evidence="5" id="KW-1185">Reference proteome</keyword>
<dbReference type="NCBIfam" id="NF033580">
    <property type="entry name" value="transpos_IS5_3"/>
    <property type="match status" value="1"/>
</dbReference>
<dbReference type="EMBL" id="BA000030">
    <property type="protein sequence ID" value="BAC67963.1"/>
    <property type="molecule type" value="Genomic_DNA"/>
</dbReference>
<dbReference type="Pfam" id="PF01609">
    <property type="entry name" value="DDE_Tnp_1"/>
    <property type="match status" value="1"/>
</dbReference>
<dbReference type="GO" id="GO:0004803">
    <property type="term" value="F:transposase activity"/>
    <property type="evidence" value="ECO:0007669"/>
    <property type="project" value="InterPro"/>
</dbReference>
<organism evidence="4 5">
    <name type="scientific">Streptomyces avermitilis (strain ATCC 31267 / DSM 46492 / JCM 5070 / NBRC 14893 / NCIMB 12804 / NRRL 8165 / MA-4680)</name>
    <dbReference type="NCBI Taxonomy" id="227882"/>
    <lineage>
        <taxon>Bacteria</taxon>
        <taxon>Bacillati</taxon>
        <taxon>Actinomycetota</taxon>
        <taxon>Actinomycetes</taxon>
        <taxon>Kitasatosporales</taxon>
        <taxon>Streptomycetaceae</taxon>
        <taxon>Streptomyces</taxon>
    </lineage>
</organism>
<accession>Q82R89</accession>
<feature type="region of interest" description="Disordered" evidence="1">
    <location>
        <begin position="354"/>
        <end position="391"/>
    </location>
</feature>
<gene>
    <name evidence="4" type="ORF">SAVERM_254</name>
</gene>
<dbReference type="AlphaFoldDB" id="Q82R89"/>
<evidence type="ECO:0000259" key="2">
    <source>
        <dbReference type="Pfam" id="PF01609"/>
    </source>
</evidence>
<reference evidence="4 5" key="3">
    <citation type="journal article" date="2014" name="J. Ind. Microbiol. Biotechnol.">
        <title>Genome mining of the Streptomyces avermitilis genome and development of genome-minimized hosts for heterologous expression of biosynthetic gene clusters.</title>
        <authorList>
            <person name="Ikeda H."/>
            <person name="Shin-ya K."/>
            <person name="Omura S."/>
        </authorList>
    </citation>
    <scope>NUCLEOTIDE SEQUENCE [LARGE SCALE GENOMIC DNA]</scope>
    <source>
        <strain evidence="5">ATCC 31267 / DSM 46492 / JCM 5070 / NBRC 14893 / NCIMB 12804 / NRRL 8165 / MA-4680</strain>
    </source>
</reference>
<dbReference type="eggNOG" id="COG3293">
    <property type="taxonomic scope" value="Bacteria"/>
</dbReference>
<feature type="compositionally biased region" description="Basic and acidic residues" evidence="1">
    <location>
        <begin position="366"/>
        <end position="384"/>
    </location>
</feature>
<protein>
    <submittedName>
        <fullName evidence="4">IS5 family ISFa13B-like transposase</fullName>
    </submittedName>
</protein>
<evidence type="ECO:0000313" key="4">
    <source>
        <dbReference type="EMBL" id="BAC67963.1"/>
    </source>
</evidence>
<dbReference type="InterPro" id="IPR002559">
    <property type="entry name" value="Transposase_11"/>
</dbReference>
<name>Q82R89_STRAW</name>
<dbReference type="Proteomes" id="UP000000428">
    <property type="component" value="Chromosome"/>
</dbReference>